<proteinExistence type="predicted"/>
<accession>A0A1R2ALK4</accession>
<name>A0A1R2ALK4_9CILI</name>
<dbReference type="AlphaFoldDB" id="A0A1R2ALK4"/>
<organism evidence="1 2">
    <name type="scientific">Stentor coeruleus</name>
    <dbReference type="NCBI Taxonomy" id="5963"/>
    <lineage>
        <taxon>Eukaryota</taxon>
        <taxon>Sar</taxon>
        <taxon>Alveolata</taxon>
        <taxon>Ciliophora</taxon>
        <taxon>Postciliodesmatophora</taxon>
        <taxon>Heterotrichea</taxon>
        <taxon>Heterotrichida</taxon>
        <taxon>Stentoridae</taxon>
        <taxon>Stentor</taxon>
    </lineage>
</organism>
<protein>
    <submittedName>
        <fullName evidence="1">Uncharacterized protein</fullName>
    </submittedName>
</protein>
<reference evidence="1 2" key="1">
    <citation type="submission" date="2016-11" db="EMBL/GenBank/DDBJ databases">
        <title>The macronuclear genome of Stentor coeruleus: a giant cell with tiny introns.</title>
        <authorList>
            <person name="Slabodnick M."/>
            <person name="Ruby J.G."/>
            <person name="Reiff S.B."/>
            <person name="Swart E.C."/>
            <person name="Gosai S."/>
            <person name="Prabakaran S."/>
            <person name="Witkowska E."/>
            <person name="Larue G.E."/>
            <person name="Fisher S."/>
            <person name="Freeman R.M."/>
            <person name="Gunawardena J."/>
            <person name="Chu W."/>
            <person name="Stover N.A."/>
            <person name="Gregory B.D."/>
            <person name="Nowacki M."/>
            <person name="Derisi J."/>
            <person name="Roy S.W."/>
            <person name="Marshall W.F."/>
            <person name="Sood P."/>
        </authorList>
    </citation>
    <scope>NUCLEOTIDE SEQUENCE [LARGE SCALE GENOMIC DNA]</scope>
    <source>
        <strain evidence="1">WM001</strain>
    </source>
</reference>
<dbReference type="EMBL" id="MPUH01002154">
    <property type="protein sequence ID" value="OMJ65418.1"/>
    <property type="molecule type" value="Genomic_DNA"/>
</dbReference>
<comment type="caution">
    <text evidence="1">The sequence shown here is derived from an EMBL/GenBank/DDBJ whole genome shotgun (WGS) entry which is preliminary data.</text>
</comment>
<gene>
    <name evidence="1" type="ORF">SteCoe_38263</name>
</gene>
<evidence type="ECO:0000313" key="1">
    <source>
        <dbReference type="EMBL" id="OMJ65418.1"/>
    </source>
</evidence>
<evidence type="ECO:0000313" key="2">
    <source>
        <dbReference type="Proteomes" id="UP000187209"/>
    </source>
</evidence>
<sequence>MQLIALISTVGLSNIMTLFTKFIGLEQNSSEEIYFELMSVPAKDDPFYSKNLKNLALEDFIVCGKKLMKNILALYLEEKNKSKNVWDKVWAEEDTEMSSPGSLK</sequence>
<dbReference type="Proteomes" id="UP000187209">
    <property type="component" value="Unassembled WGS sequence"/>
</dbReference>
<keyword evidence="2" id="KW-1185">Reference proteome</keyword>